<dbReference type="SUPFAM" id="SSF50156">
    <property type="entry name" value="PDZ domain-like"/>
    <property type="match status" value="1"/>
</dbReference>
<dbReference type="PANTHER" id="PTHR43343">
    <property type="entry name" value="PEPTIDASE S12"/>
    <property type="match status" value="1"/>
</dbReference>
<evidence type="ECO:0000256" key="4">
    <source>
        <dbReference type="SAM" id="MobiDB-lite"/>
    </source>
</evidence>
<organism evidence="6 7">
    <name type="scientific">Solirubrobacter ginsenosidimutans</name>
    <dbReference type="NCBI Taxonomy" id="490573"/>
    <lineage>
        <taxon>Bacteria</taxon>
        <taxon>Bacillati</taxon>
        <taxon>Actinomycetota</taxon>
        <taxon>Thermoleophilia</taxon>
        <taxon>Solirubrobacterales</taxon>
        <taxon>Solirubrobacteraceae</taxon>
        <taxon>Solirubrobacter</taxon>
    </lineage>
</organism>
<dbReference type="InterPro" id="IPR036034">
    <property type="entry name" value="PDZ_sf"/>
</dbReference>
<dbReference type="SMART" id="SM00228">
    <property type="entry name" value="PDZ"/>
    <property type="match status" value="1"/>
</dbReference>
<evidence type="ECO:0000256" key="3">
    <source>
        <dbReference type="ARBA" id="ARBA00022801"/>
    </source>
</evidence>
<evidence type="ECO:0000313" key="7">
    <source>
        <dbReference type="Proteomes" id="UP001149140"/>
    </source>
</evidence>
<feature type="region of interest" description="Disordered" evidence="4">
    <location>
        <begin position="1"/>
        <end position="48"/>
    </location>
</feature>
<keyword evidence="2" id="KW-0645">Protease</keyword>
<evidence type="ECO:0000256" key="1">
    <source>
        <dbReference type="ARBA" id="ARBA00010541"/>
    </source>
</evidence>
<evidence type="ECO:0000313" key="6">
    <source>
        <dbReference type="EMBL" id="MDA0159035.1"/>
    </source>
</evidence>
<dbReference type="PROSITE" id="PS50106">
    <property type="entry name" value="PDZ"/>
    <property type="match status" value="1"/>
</dbReference>
<comment type="similarity">
    <text evidence="1">Belongs to the peptidase S1C family.</text>
</comment>
<dbReference type="InterPro" id="IPR043504">
    <property type="entry name" value="Peptidase_S1_PA_chymotrypsin"/>
</dbReference>
<dbReference type="Gene3D" id="2.30.42.10">
    <property type="match status" value="1"/>
</dbReference>
<dbReference type="Proteomes" id="UP001149140">
    <property type="component" value="Unassembled WGS sequence"/>
</dbReference>
<evidence type="ECO:0000259" key="5">
    <source>
        <dbReference type="PROSITE" id="PS50106"/>
    </source>
</evidence>
<dbReference type="SUPFAM" id="SSF50494">
    <property type="entry name" value="Trypsin-like serine proteases"/>
    <property type="match status" value="1"/>
</dbReference>
<feature type="compositionally biased region" description="Pro residues" evidence="4">
    <location>
        <begin position="1"/>
        <end position="12"/>
    </location>
</feature>
<dbReference type="PRINTS" id="PR00834">
    <property type="entry name" value="PROTEASES2C"/>
</dbReference>
<comment type="caution">
    <text evidence="6">The sequence shown here is derived from an EMBL/GenBank/DDBJ whole genome shotgun (WGS) entry which is preliminary data.</text>
</comment>
<evidence type="ECO:0000256" key="2">
    <source>
        <dbReference type="ARBA" id="ARBA00022670"/>
    </source>
</evidence>
<keyword evidence="3" id="KW-0378">Hydrolase</keyword>
<name>A0A9X3MPV5_9ACTN</name>
<reference evidence="6" key="1">
    <citation type="submission" date="2022-10" db="EMBL/GenBank/DDBJ databases">
        <title>The WGS of Solirubrobacter ginsenosidimutans DSM 21036.</title>
        <authorList>
            <person name="Jiang Z."/>
        </authorList>
    </citation>
    <scope>NUCLEOTIDE SEQUENCE</scope>
    <source>
        <strain evidence="6">DSM 21036</strain>
    </source>
</reference>
<dbReference type="EMBL" id="JAPDOD010000001">
    <property type="protein sequence ID" value="MDA0159035.1"/>
    <property type="molecule type" value="Genomic_DNA"/>
</dbReference>
<dbReference type="Pfam" id="PF13365">
    <property type="entry name" value="Trypsin_2"/>
    <property type="match status" value="1"/>
</dbReference>
<feature type="domain" description="PDZ" evidence="5">
    <location>
        <begin position="307"/>
        <end position="392"/>
    </location>
</feature>
<dbReference type="Pfam" id="PF13180">
    <property type="entry name" value="PDZ_2"/>
    <property type="match status" value="1"/>
</dbReference>
<dbReference type="InterPro" id="IPR001940">
    <property type="entry name" value="Peptidase_S1C"/>
</dbReference>
<dbReference type="GO" id="GO:0004252">
    <property type="term" value="F:serine-type endopeptidase activity"/>
    <property type="evidence" value="ECO:0007669"/>
    <property type="project" value="InterPro"/>
</dbReference>
<proteinExistence type="inferred from homology"/>
<dbReference type="AlphaFoldDB" id="A0A9X3MPV5"/>
<dbReference type="PANTHER" id="PTHR43343:SF3">
    <property type="entry name" value="PROTEASE DO-LIKE 8, CHLOROPLASTIC"/>
    <property type="match status" value="1"/>
</dbReference>
<dbReference type="RefSeq" id="WP_270037688.1">
    <property type="nucleotide sequence ID" value="NZ_JAPDOD010000001.1"/>
</dbReference>
<keyword evidence="7" id="KW-1185">Reference proteome</keyword>
<dbReference type="InterPro" id="IPR001478">
    <property type="entry name" value="PDZ"/>
</dbReference>
<gene>
    <name evidence="6" type="ORF">OM076_02060</name>
</gene>
<dbReference type="Gene3D" id="2.40.10.10">
    <property type="entry name" value="Trypsin-like serine proteases"/>
    <property type="match status" value="2"/>
</dbReference>
<dbReference type="InterPro" id="IPR009003">
    <property type="entry name" value="Peptidase_S1_PA"/>
</dbReference>
<accession>A0A9X3MPV5</accession>
<dbReference type="InterPro" id="IPR051201">
    <property type="entry name" value="Chloro_Bact_Ser_Proteases"/>
</dbReference>
<sequence>MSPSVLSPPPRRPLWSDDGPPAALPPDRNGGGPPPPDDPQPPDRRRRRPPLPVLLVVCSLLGGGTSVAALAATGNLGHDTTKTTVVTGAASTTSQESAASTALDAEALYASTSAGVVDITSKGVTSNGGTPQQSTGTATGTGFEVDTQGHIVTAAHVVDGASSVTVKLADGTTRTATVLGKDDATDIAVLKIDPSGLKLSPLKLGSSSSIDVGAAVAAVGDPFGYERSISTGIISGVDRTIQAPNGFTVAHALQIDAAINPGNSGGPILDSSGNVIGIADQIATDGSSEQSSGVGFAVPIDLVKSELTTLEAGKAVEHAYLGVSTSDASSSTSGVTVAGITSGGPAQAAGLQAGDVITKLGDATVSDQNGLVAAIAALKPGAQVDVTVVRGSSTTQLHVTLGTQPAQSGTGG</sequence>
<protein>
    <submittedName>
        <fullName evidence="6">Trypsin-like peptidase domain-containing protein</fullName>
    </submittedName>
</protein>
<dbReference type="GO" id="GO:0006508">
    <property type="term" value="P:proteolysis"/>
    <property type="evidence" value="ECO:0007669"/>
    <property type="project" value="UniProtKB-KW"/>
</dbReference>